<feature type="signal peptide" evidence="1">
    <location>
        <begin position="1"/>
        <end position="22"/>
    </location>
</feature>
<comment type="caution">
    <text evidence="3">The sequence shown here is derived from an EMBL/GenBank/DDBJ whole genome shotgun (WGS) entry which is preliminary data.</text>
</comment>
<dbReference type="InterPro" id="IPR050263">
    <property type="entry name" value="Bact_Fimbrial_Adh_Pro"/>
</dbReference>
<dbReference type="RefSeq" id="WP_134348164.1">
    <property type="nucleotide sequence ID" value="NZ_JARDVI010000008.1"/>
</dbReference>
<name>A0ABU5D9N2_9ENTR</name>
<proteinExistence type="predicted"/>
<dbReference type="Proteomes" id="UP001270266">
    <property type="component" value="Unassembled WGS sequence"/>
</dbReference>
<dbReference type="PANTHER" id="PTHR33420">
    <property type="entry name" value="FIMBRIAL SUBUNIT ELFA-RELATED"/>
    <property type="match status" value="1"/>
</dbReference>
<evidence type="ECO:0000256" key="1">
    <source>
        <dbReference type="SAM" id="SignalP"/>
    </source>
</evidence>
<dbReference type="PANTHER" id="PTHR33420:SF5">
    <property type="entry name" value="FIMBRIAL SUBUNIT"/>
    <property type="match status" value="1"/>
</dbReference>
<dbReference type="InterPro" id="IPR008966">
    <property type="entry name" value="Adhesion_dom_sf"/>
</dbReference>
<accession>A0ABU5D9N2</accession>
<dbReference type="InterPro" id="IPR036937">
    <property type="entry name" value="Adhesion_dom_fimbrial_sf"/>
</dbReference>
<dbReference type="SUPFAM" id="SSF49401">
    <property type="entry name" value="Bacterial adhesins"/>
    <property type="match status" value="1"/>
</dbReference>
<sequence length="185" mass="18791">MNKSVIAMGLLLAAVASPSSHAADPGKGAGQINFTGTITASTCDVDINGQGGNPTIQMGTISSSAFKEKGDVAGIHRIQIDLSNCDTAVLKEAGARFGGAYDSNDNNLLALKTGGDAATGLGIEFLNEDGTSLKLGENPNKFIPITGAGTAGTATLLYSARYKSTIDTVTAGKADAVADYTIIYK</sequence>
<dbReference type="EMBL" id="JARDVI010000008">
    <property type="protein sequence ID" value="MDY0420205.1"/>
    <property type="molecule type" value="Genomic_DNA"/>
</dbReference>
<feature type="domain" description="Fimbrial-type adhesion" evidence="2">
    <location>
        <begin position="32"/>
        <end position="185"/>
    </location>
</feature>
<reference evidence="3 4" key="1">
    <citation type="submission" date="2023-02" db="EMBL/GenBank/DDBJ databases">
        <title>The draft genomes of Enterobacter strains.</title>
        <authorList>
            <person name="He Y."/>
            <person name="Feng Y."/>
            <person name="Zong Z."/>
        </authorList>
    </citation>
    <scope>NUCLEOTIDE SEQUENCE [LARGE SCALE GENOMIC DNA]</scope>
    <source>
        <strain evidence="3 4">170198</strain>
    </source>
</reference>
<feature type="chain" id="PRO_5046315677" evidence="1">
    <location>
        <begin position="23"/>
        <end position="185"/>
    </location>
</feature>
<dbReference type="Gene3D" id="2.60.40.1090">
    <property type="entry name" value="Fimbrial-type adhesion domain"/>
    <property type="match status" value="1"/>
</dbReference>
<keyword evidence="1" id="KW-0732">Signal</keyword>
<dbReference type="Pfam" id="PF00419">
    <property type="entry name" value="Fimbrial"/>
    <property type="match status" value="1"/>
</dbReference>
<keyword evidence="4" id="KW-1185">Reference proteome</keyword>
<dbReference type="InterPro" id="IPR000259">
    <property type="entry name" value="Adhesion_dom_fimbrial"/>
</dbReference>
<evidence type="ECO:0000313" key="3">
    <source>
        <dbReference type="EMBL" id="MDY0420205.1"/>
    </source>
</evidence>
<protein>
    <submittedName>
        <fullName evidence="3">Fimbrial protein</fullName>
    </submittedName>
</protein>
<organism evidence="3 4">
    <name type="scientific">Enterobacter chinensis</name>
    <dbReference type="NCBI Taxonomy" id="3030997"/>
    <lineage>
        <taxon>Bacteria</taxon>
        <taxon>Pseudomonadati</taxon>
        <taxon>Pseudomonadota</taxon>
        <taxon>Gammaproteobacteria</taxon>
        <taxon>Enterobacterales</taxon>
        <taxon>Enterobacteriaceae</taxon>
        <taxon>Enterobacter</taxon>
    </lineage>
</organism>
<gene>
    <name evidence="3" type="ORF">PYW49_21370</name>
</gene>
<evidence type="ECO:0000313" key="4">
    <source>
        <dbReference type="Proteomes" id="UP001270266"/>
    </source>
</evidence>
<evidence type="ECO:0000259" key="2">
    <source>
        <dbReference type="Pfam" id="PF00419"/>
    </source>
</evidence>